<dbReference type="Pfam" id="PF13450">
    <property type="entry name" value="NAD_binding_8"/>
    <property type="match status" value="1"/>
</dbReference>
<dbReference type="Gene3D" id="3.50.50.60">
    <property type="entry name" value="FAD/NAD(P)-binding domain"/>
    <property type="match status" value="1"/>
</dbReference>
<dbReference type="InterPro" id="IPR002937">
    <property type="entry name" value="Amino_oxidase"/>
</dbReference>
<gene>
    <name evidence="2" type="ORF">IC617_03520</name>
</gene>
<dbReference type="EMBL" id="JACXAF010000003">
    <property type="protein sequence ID" value="MBD1388488.1"/>
    <property type="molecule type" value="Genomic_DNA"/>
</dbReference>
<organism evidence="2 3">
    <name type="scientific">Neiella litorisoli</name>
    <dbReference type="NCBI Taxonomy" id="2771431"/>
    <lineage>
        <taxon>Bacteria</taxon>
        <taxon>Pseudomonadati</taxon>
        <taxon>Pseudomonadota</taxon>
        <taxon>Gammaproteobacteria</taxon>
        <taxon>Alteromonadales</taxon>
        <taxon>Echinimonadaceae</taxon>
        <taxon>Neiella</taxon>
    </lineage>
</organism>
<comment type="caution">
    <text evidence="2">The sequence shown here is derived from an EMBL/GenBank/DDBJ whole genome shotgun (WGS) entry which is preliminary data.</text>
</comment>
<sequence>MTRVAVIGAGIAGLCAARELQGLGYDVDVFEKSRGRGGRLASKRLSWATVDTGAQYFTARAPRFRQQVKQWLDCGAAQRWTFTPHKMIGGQLQLSPDDTERFVGTPNMNSIAHHLAANLKLQLNVTVTAIERRHQNWYLTDHSGAEWGAYQWLVVAIPATQARQLVSERMPQAAAQQDALLPCWAVVLATKGSVCPTIQGVFGDDTVSWLSRLSAKPERIKPAGCDDVWLLHFSPQYSAQHTQSHCTPASETQRYHQPQQIIADAKAWLSKTLAHELDTVHEYHHFWRYAHFKPSQQQQAPLFDSKQRLAVIGDWCHGGRIEGAYWSAIHAVEQMVSR</sequence>
<dbReference type="AlphaFoldDB" id="A0A8J6UIH8"/>
<dbReference type="Pfam" id="PF01593">
    <property type="entry name" value="Amino_oxidase"/>
    <property type="match status" value="1"/>
</dbReference>
<dbReference type="PANTHER" id="PTHR16128">
    <property type="entry name" value="FAD/NAD(P)-BINDING OXIDOREDUCTASE FAMILY PROTEIN"/>
    <property type="match status" value="1"/>
</dbReference>
<feature type="domain" description="Amine oxidase" evidence="1">
    <location>
        <begin position="104"/>
        <end position="335"/>
    </location>
</feature>
<dbReference type="GO" id="GO:0016491">
    <property type="term" value="F:oxidoreductase activity"/>
    <property type="evidence" value="ECO:0007669"/>
    <property type="project" value="InterPro"/>
</dbReference>
<accession>A0A8J6UIH8</accession>
<keyword evidence="3" id="KW-1185">Reference proteome</keyword>
<dbReference type="RefSeq" id="WP_191143592.1">
    <property type="nucleotide sequence ID" value="NZ_JACXAF010000003.1"/>
</dbReference>
<dbReference type="InterPro" id="IPR036188">
    <property type="entry name" value="FAD/NAD-bd_sf"/>
</dbReference>
<dbReference type="PRINTS" id="PR00419">
    <property type="entry name" value="ADXRDTASE"/>
</dbReference>
<evidence type="ECO:0000259" key="1">
    <source>
        <dbReference type="Pfam" id="PF01593"/>
    </source>
</evidence>
<proteinExistence type="predicted"/>
<reference evidence="2" key="1">
    <citation type="submission" date="2020-09" db="EMBL/GenBank/DDBJ databases">
        <title>A novel bacterium of genus Neiella, isolated from South China Sea.</title>
        <authorList>
            <person name="Huang H."/>
            <person name="Mo K."/>
            <person name="Hu Y."/>
        </authorList>
    </citation>
    <scope>NUCLEOTIDE SEQUENCE</scope>
    <source>
        <strain evidence="2">HB171785</strain>
    </source>
</reference>
<dbReference type="PANTHER" id="PTHR16128:SF5">
    <property type="entry name" value="FAD_NAD(P)-BINDING OXIDOREDUCTASE FAMILY PROTEIN"/>
    <property type="match status" value="1"/>
</dbReference>
<dbReference type="SUPFAM" id="SSF51905">
    <property type="entry name" value="FAD/NAD(P)-binding domain"/>
    <property type="match status" value="1"/>
</dbReference>
<evidence type="ECO:0000313" key="3">
    <source>
        <dbReference type="Proteomes" id="UP000638014"/>
    </source>
</evidence>
<protein>
    <submittedName>
        <fullName evidence="2">FAD-dependent oxidoreductase</fullName>
    </submittedName>
</protein>
<evidence type="ECO:0000313" key="2">
    <source>
        <dbReference type="EMBL" id="MBD1388488.1"/>
    </source>
</evidence>
<name>A0A8J6UIH8_9GAMM</name>
<dbReference type="Gene3D" id="3.90.660.10">
    <property type="match status" value="1"/>
</dbReference>
<dbReference type="Proteomes" id="UP000638014">
    <property type="component" value="Unassembled WGS sequence"/>
</dbReference>